<name>A0A7E6ETZ8_9MOLL</name>
<dbReference type="InterPro" id="IPR035979">
    <property type="entry name" value="RBD_domain_sf"/>
</dbReference>
<dbReference type="PANTHER" id="PTHR23236:SF11">
    <property type="entry name" value="EUKARYOTIC TRANSLATION INITIATION FACTOR 4H"/>
    <property type="match status" value="1"/>
</dbReference>
<reference evidence="6" key="1">
    <citation type="submission" date="2025-08" db="UniProtKB">
        <authorList>
            <consortium name="RefSeq"/>
        </authorList>
    </citation>
    <scope>IDENTIFICATION</scope>
</reference>
<dbReference type="Pfam" id="PF00076">
    <property type="entry name" value="RRM_1"/>
    <property type="match status" value="2"/>
</dbReference>
<evidence type="ECO:0000256" key="1">
    <source>
        <dbReference type="ARBA" id="ARBA00022884"/>
    </source>
</evidence>
<dbReference type="AlphaFoldDB" id="A0A7E6ETZ8"/>
<feature type="domain" description="RRM" evidence="4">
    <location>
        <begin position="352"/>
        <end position="427"/>
    </location>
</feature>
<protein>
    <submittedName>
        <fullName evidence="6">Nucleolin isoform X1</fullName>
    </submittedName>
</protein>
<dbReference type="SUPFAM" id="SSF54928">
    <property type="entry name" value="RNA-binding domain, RBD"/>
    <property type="match status" value="3"/>
</dbReference>
<dbReference type="Proteomes" id="UP000515154">
    <property type="component" value="Linkage group LG5"/>
</dbReference>
<evidence type="ECO:0000259" key="4">
    <source>
        <dbReference type="PROSITE" id="PS50102"/>
    </source>
</evidence>
<dbReference type="GO" id="GO:0003723">
    <property type="term" value="F:RNA binding"/>
    <property type="evidence" value="ECO:0007669"/>
    <property type="project" value="UniProtKB-UniRule"/>
</dbReference>
<sequence length="503" mass="54962">MAAKKNKTPKKFVKPVEPEESSEDSSSESEEMEVVAPVMKTKKLTKSKETPGKKKVESSDSEEEEEESSEDEESDSEEGEEEEEEEEDEEDDDEEEEKAKVKKPVAAAESSDSDEEEDSSEEETSEDDAPKSKAIEKTNDKQKDGSKEAKKRKKETDDGKNAKKAKVDEPVTVLCRNVPQEVTIEKLEKFLKKKGIAFTSVRKRNDRMFAHIDLANPDDLDTVLAMKNLEYKGSMLAFEKGRPLGASKPERSKEDDSKSLFVKNLSFDDSEDSIRNNLMEIFPDAQNVRIPFRGNAHRGFAYIEFSSAEEVKDAVENKQGVECGDQKLFLDYASGSSKNRRRGFNDQPEESSVLLIRNLSYDSTEDSLRSYFKDATDVRIPMYSDTGKLKGIAFVEFESASKAKSALNKHDDSNIDGRTVRCCFARNRGDGDGRSSGGYSGRHSGGGYGGRRGGGGGGGYGRRGGGGSGSGGGGSGGGGRRFGGGGRSSFGGTGKKKTFSDSD</sequence>
<evidence type="ECO:0000313" key="6">
    <source>
        <dbReference type="RefSeq" id="XP_036359141.1"/>
    </source>
</evidence>
<dbReference type="RefSeq" id="XP_036359141.1">
    <property type="nucleotide sequence ID" value="XM_036503248.1"/>
</dbReference>
<keyword evidence="1 2" id="KW-0694">RNA-binding</keyword>
<evidence type="ECO:0000313" key="5">
    <source>
        <dbReference type="Proteomes" id="UP000515154"/>
    </source>
</evidence>
<feature type="region of interest" description="Disordered" evidence="3">
    <location>
        <begin position="432"/>
        <end position="503"/>
    </location>
</feature>
<feature type="compositionally biased region" description="Basic and acidic residues" evidence="3">
    <location>
        <begin position="46"/>
        <end position="58"/>
    </location>
</feature>
<feature type="compositionally biased region" description="Acidic residues" evidence="3">
    <location>
        <begin position="111"/>
        <end position="127"/>
    </location>
</feature>
<gene>
    <name evidence="6" type="primary">LOC115212015</name>
</gene>
<dbReference type="InterPro" id="IPR000504">
    <property type="entry name" value="RRM_dom"/>
</dbReference>
<keyword evidence="5" id="KW-1185">Reference proteome</keyword>
<feature type="region of interest" description="Disordered" evidence="3">
    <location>
        <begin position="1"/>
        <end position="167"/>
    </location>
</feature>
<evidence type="ECO:0000256" key="2">
    <source>
        <dbReference type="PROSITE-ProRule" id="PRU00176"/>
    </source>
</evidence>
<evidence type="ECO:0000256" key="3">
    <source>
        <dbReference type="SAM" id="MobiDB-lite"/>
    </source>
</evidence>
<dbReference type="PANTHER" id="PTHR23236">
    <property type="entry name" value="EUKARYOTIC TRANSLATION INITIATION FACTOR 4B/4H"/>
    <property type="match status" value="1"/>
</dbReference>
<feature type="compositionally biased region" description="Basic and acidic residues" evidence="3">
    <location>
        <begin position="128"/>
        <end position="167"/>
    </location>
</feature>
<feature type="compositionally biased region" description="Acidic residues" evidence="3">
    <location>
        <begin position="18"/>
        <end position="33"/>
    </location>
</feature>
<accession>A0A7E6ETZ8</accession>
<feature type="compositionally biased region" description="Basic residues" evidence="3">
    <location>
        <begin position="1"/>
        <end position="13"/>
    </location>
</feature>
<organism evidence="5 6">
    <name type="scientific">Octopus sinensis</name>
    <name type="common">East Asian common octopus</name>
    <dbReference type="NCBI Taxonomy" id="2607531"/>
    <lineage>
        <taxon>Eukaryota</taxon>
        <taxon>Metazoa</taxon>
        <taxon>Spiralia</taxon>
        <taxon>Lophotrochozoa</taxon>
        <taxon>Mollusca</taxon>
        <taxon>Cephalopoda</taxon>
        <taxon>Coleoidea</taxon>
        <taxon>Octopodiformes</taxon>
        <taxon>Octopoda</taxon>
        <taxon>Incirrata</taxon>
        <taxon>Octopodidae</taxon>
        <taxon>Octopus</taxon>
    </lineage>
</organism>
<proteinExistence type="predicted"/>
<feature type="compositionally biased region" description="Acidic residues" evidence="3">
    <location>
        <begin position="59"/>
        <end position="96"/>
    </location>
</feature>
<feature type="domain" description="RRM" evidence="4">
    <location>
        <begin position="258"/>
        <end position="335"/>
    </location>
</feature>
<dbReference type="InterPro" id="IPR012677">
    <property type="entry name" value="Nucleotide-bd_a/b_plait_sf"/>
</dbReference>
<feature type="compositionally biased region" description="Gly residues" evidence="3">
    <location>
        <begin position="434"/>
        <end position="493"/>
    </location>
</feature>
<dbReference type="SMART" id="SM00360">
    <property type="entry name" value="RRM"/>
    <property type="match status" value="3"/>
</dbReference>
<dbReference type="PROSITE" id="PS50102">
    <property type="entry name" value="RRM"/>
    <property type="match status" value="2"/>
</dbReference>
<dbReference type="Gene3D" id="3.30.70.330">
    <property type="match status" value="3"/>
</dbReference>